<dbReference type="AlphaFoldDB" id="A0A2N5N351"/>
<dbReference type="Proteomes" id="UP000234789">
    <property type="component" value="Unassembled WGS sequence"/>
</dbReference>
<keyword evidence="2" id="KW-1185">Reference proteome</keyword>
<name>A0A2N5N351_9BACL</name>
<dbReference type="EMBL" id="NFEZ01000004">
    <property type="protein sequence ID" value="PLT44764.1"/>
    <property type="molecule type" value="Genomic_DNA"/>
</dbReference>
<gene>
    <name evidence="1" type="ORF">B8V81_3195</name>
</gene>
<evidence type="ECO:0000313" key="2">
    <source>
        <dbReference type="Proteomes" id="UP000234789"/>
    </source>
</evidence>
<reference evidence="1 2" key="1">
    <citation type="submission" date="2017-05" db="EMBL/GenBank/DDBJ databases">
        <title>Functional genome analysis of Paenibacillus pasadenensis strain R16: insights on endophytic life style and antifungal activity.</title>
        <authorList>
            <person name="Passera A."/>
            <person name="Marcolungo L."/>
            <person name="Casati P."/>
            <person name="Brasca M."/>
            <person name="Quaglino F."/>
            <person name="Delledonne M."/>
        </authorList>
    </citation>
    <scope>NUCLEOTIDE SEQUENCE [LARGE SCALE GENOMIC DNA]</scope>
    <source>
        <strain evidence="1 2">R16</strain>
    </source>
</reference>
<protein>
    <submittedName>
        <fullName evidence="1">Uncharacterized protein</fullName>
    </submittedName>
</protein>
<evidence type="ECO:0000313" key="1">
    <source>
        <dbReference type="EMBL" id="PLT44764.1"/>
    </source>
</evidence>
<accession>A0A2N5N351</accession>
<organism evidence="1 2">
    <name type="scientific">Paenibacillus pasadenensis</name>
    <dbReference type="NCBI Taxonomy" id="217090"/>
    <lineage>
        <taxon>Bacteria</taxon>
        <taxon>Bacillati</taxon>
        <taxon>Bacillota</taxon>
        <taxon>Bacilli</taxon>
        <taxon>Bacillales</taxon>
        <taxon>Paenibacillaceae</taxon>
        <taxon>Paenibacillus</taxon>
    </lineage>
</organism>
<proteinExistence type="predicted"/>
<sequence>MPLFRWQERLWPPLFLFARQMPPAGWKTLRRKACLRV</sequence>
<comment type="caution">
    <text evidence="1">The sequence shown here is derived from an EMBL/GenBank/DDBJ whole genome shotgun (WGS) entry which is preliminary data.</text>
</comment>